<protein>
    <submittedName>
        <fullName evidence="2">Uncharacterized protein</fullName>
    </submittedName>
</protein>
<evidence type="ECO:0000313" key="3">
    <source>
        <dbReference type="Proteomes" id="UP000314294"/>
    </source>
</evidence>
<gene>
    <name evidence="2" type="ORF">EYF80_043025</name>
</gene>
<dbReference type="AlphaFoldDB" id="A0A4Z2G1I5"/>
<feature type="region of interest" description="Disordered" evidence="1">
    <location>
        <begin position="71"/>
        <end position="104"/>
    </location>
</feature>
<organism evidence="2 3">
    <name type="scientific">Liparis tanakae</name>
    <name type="common">Tanaka's snailfish</name>
    <dbReference type="NCBI Taxonomy" id="230148"/>
    <lineage>
        <taxon>Eukaryota</taxon>
        <taxon>Metazoa</taxon>
        <taxon>Chordata</taxon>
        <taxon>Craniata</taxon>
        <taxon>Vertebrata</taxon>
        <taxon>Euteleostomi</taxon>
        <taxon>Actinopterygii</taxon>
        <taxon>Neopterygii</taxon>
        <taxon>Teleostei</taxon>
        <taxon>Neoteleostei</taxon>
        <taxon>Acanthomorphata</taxon>
        <taxon>Eupercaria</taxon>
        <taxon>Perciformes</taxon>
        <taxon>Cottioidei</taxon>
        <taxon>Cottales</taxon>
        <taxon>Liparidae</taxon>
        <taxon>Liparis</taxon>
    </lineage>
</organism>
<accession>A0A4Z2G1I5</accession>
<sequence>MTDSVSVATFPGKKKSDVLRSPAVRSTRKNNNLQITAYHHGHDAEMEEIFNRCSLGGFFFHRARDVFSPINPDPAAVGSHRSDGRLEAETADGVETDTGGFKDT</sequence>
<proteinExistence type="predicted"/>
<evidence type="ECO:0000256" key="1">
    <source>
        <dbReference type="SAM" id="MobiDB-lite"/>
    </source>
</evidence>
<evidence type="ECO:0000313" key="2">
    <source>
        <dbReference type="EMBL" id="TNN46773.1"/>
    </source>
</evidence>
<reference evidence="2 3" key="1">
    <citation type="submission" date="2019-03" db="EMBL/GenBank/DDBJ databases">
        <title>First draft genome of Liparis tanakae, snailfish: a comprehensive survey of snailfish specific genes.</title>
        <authorList>
            <person name="Kim W."/>
            <person name="Song I."/>
            <person name="Jeong J.-H."/>
            <person name="Kim D."/>
            <person name="Kim S."/>
            <person name="Ryu S."/>
            <person name="Song J.Y."/>
            <person name="Lee S.K."/>
        </authorList>
    </citation>
    <scope>NUCLEOTIDE SEQUENCE [LARGE SCALE GENOMIC DNA]</scope>
    <source>
        <tissue evidence="2">Muscle</tissue>
    </source>
</reference>
<dbReference type="EMBL" id="SRLO01000774">
    <property type="protein sequence ID" value="TNN46773.1"/>
    <property type="molecule type" value="Genomic_DNA"/>
</dbReference>
<keyword evidence="3" id="KW-1185">Reference proteome</keyword>
<dbReference type="Proteomes" id="UP000314294">
    <property type="component" value="Unassembled WGS sequence"/>
</dbReference>
<feature type="region of interest" description="Disordered" evidence="1">
    <location>
        <begin position="1"/>
        <end position="27"/>
    </location>
</feature>
<name>A0A4Z2G1I5_9TELE</name>
<comment type="caution">
    <text evidence="2">The sequence shown here is derived from an EMBL/GenBank/DDBJ whole genome shotgun (WGS) entry which is preliminary data.</text>
</comment>